<dbReference type="RefSeq" id="WP_035191709.1">
    <property type="nucleotide sequence ID" value="NZ_CCCS020000018.1"/>
</dbReference>
<accession>A0A060UR76</accession>
<feature type="domain" description="DUF4168" evidence="2">
    <location>
        <begin position="63"/>
        <end position="140"/>
    </location>
</feature>
<feature type="transmembrane region" description="Helical" evidence="1">
    <location>
        <begin position="20"/>
        <end position="41"/>
    </location>
</feature>
<keyword evidence="1" id="KW-0812">Transmembrane</keyword>
<reference evidence="6 8" key="4">
    <citation type="submission" date="2017-03" db="EMBL/GenBank/DDBJ databases">
        <authorList>
            <person name="Regsiter A."/>
            <person name="William W."/>
        </authorList>
    </citation>
    <scope>NUCLEOTIDE SEQUENCE [LARGE SCALE GENOMIC DNA]</scope>
    <source>
        <strain evidence="6">PRJEB5721</strain>
    </source>
</reference>
<reference evidence="5 9" key="5">
    <citation type="submission" date="2020-07" db="EMBL/GenBank/DDBJ databases">
        <title>Complete genome sequence analysis of Acidithiobacillus ferrivorans XJFY6S-08 reveals extreme environmental adaptation to alpine acid mine drainage.</title>
        <authorList>
            <person name="Yan L."/>
            <person name="Ni Y."/>
        </authorList>
    </citation>
    <scope>NUCLEOTIDE SEQUENCE [LARGE SCALE GENOMIC DNA]</scope>
    <source>
        <strain evidence="5 9">XJFY6S-08</strain>
    </source>
</reference>
<dbReference type="EMBL" id="LT841305">
    <property type="protein sequence ID" value="SMH67041.1"/>
    <property type="molecule type" value="Genomic_DNA"/>
</dbReference>
<dbReference type="Pfam" id="PF13767">
    <property type="entry name" value="DUF4168"/>
    <property type="match status" value="1"/>
</dbReference>
<reference evidence="4 7" key="3">
    <citation type="submission" date="2016-07" db="EMBL/GenBank/DDBJ databases">
        <title>Draft genome of a psychrotolerant acidophile Acidithiobacillus ferrivorans strain YL15.</title>
        <authorList>
            <person name="Peng T."/>
            <person name="Ma L."/>
            <person name="Nan M."/>
            <person name="An N."/>
            <person name="Wang M."/>
            <person name="Qiu G."/>
            <person name="Zeng W."/>
        </authorList>
    </citation>
    <scope>NUCLEOTIDE SEQUENCE [LARGE SCALE GENOMIC DNA]</scope>
    <source>
        <strain evidence="4 7">YL15</strain>
    </source>
</reference>
<evidence type="ECO:0000256" key="1">
    <source>
        <dbReference type="SAM" id="Phobius"/>
    </source>
</evidence>
<dbReference type="Proteomes" id="UP000093129">
    <property type="component" value="Unassembled WGS sequence"/>
</dbReference>
<evidence type="ECO:0000313" key="9">
    <source>
        <dbReference type="Proteomes" id="UP000595420"/>
    </source>
</evidence>
<proteinExistence type="predicted"/>
<keyword evidence="1" id="KW-1133">Transmembrane helix</keyword>
<evidence type="ECO:0000313" key="3">
    <source>
        <dbReference type="EMBL" id="CDQ09308.1"/>
    </source>
</evidence>
<reference evidence="3" key="1">
    <citation type="submission" date="2014-03" db="EMBL/GenBank/DDBJ databases">
        <authorList>
            <person name="Genoscope - CEA"/>
        </authorList>
    </citation>
    <scope>NUCLEOTIDE SEQUENCE [LARGE SCALE GENOMIC DNA]</scope>
    <source>
        <strain evidence="3">CF27</strain>
    </source>
</reference>
<name>A0A060UR76_9PROT</name>
<keyword evidence="1" id="KW-0472">Membrane</keyword>
<reference evidence="3" key="2">
    <citation type="submission" date="2014-07" db="EMBL/GenBank/DDBJ databases">
        <title>Initial genome analysis of the psychrotolerant acidophile Acidithiobacillus ferrivorans CF27: insights into iron and sulfur oxidation pathways and into biofilm formation.</title>
        <authorList>
            <person name="Talla E."/>
            <person name="Hedrich S."/>
            <person name="Mangenot S."/>
            <person name="Ji B."/>
            <person name="Johnson D.B."/>
            <person name="Barbe V."/>
            <person name="Bonnefoy V."/>
        </authorList>
    </citation>
    <scope>NUCLEOTIDE SEQUENCE [LARGE SCALE GENOMIC DNA]</scope>
    <source>
        <strain evidence="3">CF27</strain>
    </source>
</reference>
<dbReference type="Proteomes" id="UP000595420">
    <property type="component" value="Chromosome"/>
</dbReference>
<evidence type="ECO:0000313" key="7">
    <source>
        <dbReference type="Proteomes" id="UP000093129"/>
    </source>
</evidence>
<gene>
    <name evidence="3" type="ORF">AFERRI_250006</name>
    <name evidence="6" type="ORF">AFERRI_50242</name>
    <name evidence="4" type="ORF">BBC27_10335</name>
    <name evidence="5" type="ORF">H2515_13575</name>
</gene>
<dbReference type="EMBL" id="MASQ01000082">
    <property type="protein sequence ID" value="OCB02990.1"/>
    <property type="molecule type" value="Genomic_DNA"/>
</dbReference>
<evidence type="ECO:0000259" key="2">
    <source>
        <dbReference type="Pfam" id="PF13767"/>
    </source>
</evidence>
<protein>
    <submittedName>
        <fullName evidence="5">DUF4168 domain-containing protein</fullName>
    </submittedName>
</protein>
<dbReference type="EMBL" id="CP059488">
    <property type="protein sequence ID" value="QQD72396.1"/>
    <property type="molecule type" value="Genomic_DNA"/>
</dbReference>
<evidence type="ECO:0000313" key="8">
    <source>
        <dbReference type="Proteomes" id="UP000193925"/>
    </source>
</evidence>
<dbReference type="InterPro" id="IPR025433">
    <property type="entry name" value="DUF4168"/>
</dbReference>
<sequence length="145" mass="15341">MQQPAIYSAAQSVFHSSKRGFVGSALFAFGLLGLGTSVAFASSMEMSAPGLVRTAMTAGAVASPAEIKNFAAAVRGIKPLNEQVHSALSQKGITATKREELKKSYMARVNSILASNHLTAEQYTSMLKQTQDDPAFAKQVEGAMQ</sequence>
<evidence type="ECO:0000313" key="5">
    <source>
        <dbReference type="EMBL" id="QQD72396.1"/>
    </source>
</evidence>
<evidence type="ECO:0000313" key="4">
    <source>
        <dbReference type="EMBL" id="OCB02990.1"/>
    </source>
</evidence>
<dbReference type="EMBL" id="CCCS020000018">
    <property type="protein sequence ID" value="CDQ09308.1"/>
    <property type="molecule type" value="Genomic_DNA"/>
</dbReference>
<evidence type="ECO:0000313" key="6">
    <source>
        <dbReference type="EMBL" id="SMH67041.1"/>
    </source>
</evidence>
<keyword evidence="8" id="KW-1185">Reference proteome</keyword>
<organism evidence="3">
    <name type="scientific">Acidithiobacillus ferrivorans</name>
    <dbReference type="NCBI Taxonomy" id="160808"/>
    <lineage>
        <taxon>Bacteria</taxon>
        <taxon>Pseudomonadati</taxon>
        <taxon>Pseudomonadota</taxon>
        <taxon>Acidithiobacillia</taxon>
        <taxon>Acidithiobacillales</taxon>
        <taxon>Acidithiobacillaceae</taxon>
        <taxon>Acidithiobacillus</taxon>
    </lineage>
</organism>
<dbReference type="Proteomes" id="UP000193925">
    <property type="component" value="Chromosome AFERRI"/>
</dbReference>
<dbReference type="AlphaFoldDB" id="A0A060UR76"/>